<organism evidence="1 2">
    <name type="scientific">Scutellospora calospora</name>
    <dbReference type="NCBI Taxonomy" id="85575"/>
    <lineage>
        <taxon>Eukaryota</taxon>
        <taxon>Fungi</taxon>
        <taxon>Fungi incertae sedis</taxon>
        <taxon>Mucoromycota</taxon>
        <taxon>Glomeromycotina</taxon>
        <taxon>Glomeromycetes</taxon>
        <taxon>Diversisporales</taxon>
        <taxon>Gigasporaceae</taxon>
        <taxon>Scutellospora</taxon>
    </lineage>
</organism>
<comment type="caution">
    <text evidence="1">The sequence shown here is derived from an EMBL/GenBank/DDBJ whole genome shotgun (WGS) entry which is preliminary data.</text>
</comment>
<evidence type="ECO:0000313" key="1">
    <source>
        <dbReference type="EMBL" id="CAG8492839.1"/>
    </source>
</evidence>
<name>A0ACA9KTK9_9GLOM</name>
<dbReference type="Proteomes" id="UP000789860">
    <property type="component" value="Unassembled WGS sequence"/>
</dbReference>
<keyword evidence="2" id="KW-1185">Reference proteome</keyword>
<feature type="non-terminal residue" evidence="1">
    <location>
        <position position="1"/>
    </location>
</feature>
<gene>
    <name evidence="1" type="ORF">SCALOS_LOCUS2898</name>
</gene>
<sequence length="97" mass="11622">NYEEDFIIILIILEYTQALLYDNESENFNLNKIEPNSYNKLLTELNNKRDIEIEDISIKILKLTLYKIDTNIVEKYYNSITNLQRLRQVTENVNNFS</sequence>
<accession>A0ACA9KTK9</accession>
<reference evidence="1" key="1">
    <citation type="submission" date="2021-06" db="EMBL/GenBank/DDBJ databases">
        <authorList>
            <person name="Kallberg Y."/>
            <person name="Tangrot J."/>
            <person name="Rosling A."/>
        </authorList>
    </citation>
    <scope>NUCLEOTIDE SEQUENCE</scope>
    <source>
        <strain evidence="1">AU212A</strain>
    </source>
</reference>
<dbReference type="EMBL" id="CAJVPM010002802">
    <property type="protein sequence ID" value="CAG8492839.1"/>
    <property type="molecule type" value="Genomic_DNA"/>
</dbReference>
<proteinExistence type="predicted"/>
<protein>
    <submittedName>
        <fullName evidence="1">11686_t:CDS:1</fullName>
    </submittedName>
</protein>
<evidence type="ECO:0000313" key="2">
    <source>
        <dbReference type="Proteomes" id="UP000789860"/>
    </source>
</evidence>